<evidence type="ECO:0000313" key="2">
    <source>
        <dbReference type="Proteomes" id="UP001596215"/>
    </source>
</evidence>
<organism evidence="1 2">
    <name type="scientific">Tatumella punctata</name>
    <dbReference type="NCBI Taxonomy" id="399969"/>
    <lineage>
        <taxon>Bacteria</taxon>
        <taxon>Pseudomonadati</taxon>
        <taxon>Pseudomonadota</taxon>
        <taxon>Gammaproteobacteria</taxon>
        <taxon>Enterobacterales</taxon>
        <taxon>Erwiniaceae</taxon>
        <taxon>Tatumella</taxon>
    </lineage>
</organism>
<dbReference type="RefSeq" id="WP_212709312.1">
    <property type="nucleotide sequence ID" value="NZ_BAAAFW010000041.1"/>
</dbReference>
<name>A0ABW1VQZ4_9GAMM</name>
<dbReference type="EMBL" id="JBHSUC010000023">
    <property type="protein sequence ID" value="MFC6363244.1"/>
    <property type="molecule type" value="Genomic_DNA"/>
</dbReference>
<evidence type="ECO:0000313" key="1">
    <source>
        <dbReference type="EMBL" id="MFC6363244.1"/>
    </source>
</evidence>
<reference evidence="2" key="1">
    <citation type="journal article" date="2019" name="Int. J. Syst. Evol. Microbiol.">
        <title>The Global Catalogue of Microorganisms (GCM) 10K type strain sequencing project: providing services to taxonomists for standard genome sequencing and annotation.</title>
        <authorList>
            <consortium name="The Broad Institute Genomics Platform"/>
            <consortium name="The Broad Institute Genome Sequencing Center for Infectious Disease"/>
            <person name="Wu L."/>
            <person name="Ma J."/>
        </authorList>
    </citation>
    <scope>NUCLEOTIDE SEQUENCE [LARGE SCALE GENOMIC DNA]</scope>
    <source>
        <strain evidence="2">CGMCC 4.1530</strain>
    </source>
</reference>
<keyword evidence="2" id="KW-1185">Reference proteome</keyword>
<accession>A0ABW1VQZ4</accession>
<sequence>MKTGRILTAAGRVVKAILVLPALSAEYFSARLAGIADTGNGEGTQPL</sequence>
<protein>
    <submittedName>
        <fullName evidence="1">Uncharacterized protein</fullName>
    </submittedName>
</protein>
<gene>
    <name evidence="1" type="ORF">ACFP73_14320</name>
</gene>
<proteinExistence type="predicted"/>
<comment type="caution">
    <text evidence="1">The sequence shown here is derived from an EMBL/GenBank/DDBJ whole genome shotgun (WGS) entry which is preliminary data.</text>
</comment>
<dbReference type="Proteomes" id="UP001596215">
    <property type="component" value="Unassembled WGS sequence"/>
</dbReference>